<organism evidence="2 3">
    <name type="scientific">Roseibium hamelinense</name>
    <dbReference type="NCBI Taxonomy" id="150831"/>
    <lineage>
        <taxon>Bacteria</taxon>
        <taxon>Pseudomonadati</taxon>
        <taxon>Pseudomonadota</taxon>
        <taxon>Alphaproteobacteria</taxon>
        <taxon>Hyphomicrobiales</taxon>
        <taxon>Stappiaceae</taxon>
        <taxon>Roseibium</taxon>
    </lineage>
</organism>
<dbReference type="Pfam" id="PF13302">
    <property type="entry name" value="Acetyltransf_3"/>
    <property type="match status" value="1"/>
</dbReference>
<dbReference type="GO" id="GO:0016747">
    <property type="term" value="F:acyltransferase activity, transferring groups other than amino-acyl groups"/>
    <property type="evidence" value="ECO:0007669"/>
    <property type="project" value="InterPro"/>
</dbReference>
<dbReference type="AlphaFoldDB" id="A0A562T0R8"/>
<proteinExistence type="predicted"/>
<dbReference type="OrthoDB" id="9804153at2"/>
<dbReference type="SUPFAM" id="SSF55729">
    <property type="entry name" value="Acyl-CoA N-acyltransferases (Nat)"/>
    <property type="match status" value="1"/>
</dbReference>
<sequence length="188" mass="20904">MTLPYLKTRRLVLRPLNENDAEAIAELGGKDFDVARWLTGTSWPYIEGEAEAFVSSLMQTDPFESEAVFAVTLGGVFIGTVAIEAPGDLVELPETPTLGYWLGRAFQGNGYASEAVEAVLDWAFATYETQTIAARAFESNTRSRAVLRKMGFKPHSMTDRFVKALDQRVANVVVRLEKQDFERRSFAA</sequence>
<dbReference type="InterPro" id="IPR016181">
    <property type="entry name" value="Acyl_CoA_acyltransferase"/>
</dbReference>
<feature type="domain" description="N-acetyltransferase" evidence="1">
    <location>
        <begin position="11"/>
        <end position="168"/>
    </location>
</feature>
<protein>
    <submittedName>
        <fullName evidence="2">RimJ/RimL family protein N-acetyltransferase</fullName>
    </submittedName>
</protein>
<evidence type="ECO:0000259" key="1">
    <source>
        <dbReference type="PROSITE" id="PS51186"/>
    </source>
</evidence>
<dbReference type="Gene3D" id="3.40.630.30">
    <property type="match status" value="1"/>
</dbReference>
<name>A0A562T0R8_9HYPH</name>
<reference evidence="2 3" key="1">
    <citation type="submission" date="2019-07" db="EMBL/GenBank/DDBJ databases">
        <title>Genomic Encyclopedia of Archaeal and Bacterial Type Strains, Phase II (KMG-II): from individual species to whole genera.</title>
        <authorList>
            <person name="Goeker M."/>
        </authorList>
    </citation>
    <scope>NUCLEOTIDE SEQUENCE [LARGE SCALE GENOMIC DNA]</scope>
    <source>
        <strain evidence="2 3">ATCC BAA-252</strain>
    </source>
</reference>
<dbReference type="PANTHER" id="PTHR43792">
    <property type="entry name" value="GNAT FAMILY, PUTATIVE (AFU_ORTHOLOGUE AFUA_3G00765)-RELATED-RELATED"/>
    <property type="match status" value="1"/>
</dbReference>
<dbReference type="PROSITE" id="PS51186">
    <property type="entry name" value="GNAT"/>
    <property type="match status" value="1"/>
</dbReference>
<evidence type="ECO:0000313" key="3">
    <source>
        <dbReference type="Proteomes" id="UP000320593"/>
    </source>
</evidence>
<dbReference type="Proteomes" id="UP000320593">
    <property type="component" value="Unassembled WGS sequence"/>
</dbReference>
<comment type="caution">
    <text evidence="2">The sequence shown here is derived from an EMBL/GenBank/DDBJ whole genome shotgun (WGS) entry which is preliminary data.</text>
</comment>
<dbReference type="EMBL" id="VLLF01000005">
    <property type="protein sequence ID" value="TWI87141.1"/>
    <property type="molecule type" value="Genomic_DNA"/>
</dbReference>
<keyword evidence="3" id="KW-1185">Reference proteome</keyword>
<dbReference type="InterPro" id="IPR000182">
    <property type="entry name" value="GNAT_dom"/>
</dbReference>
<keyword evidence="2" id="KW-0808">Transferase</keyword>
<gene>
    <name evidence="2" type="ORF">JM93_02379</name>
</gene>
<evidence type="ECO:0000313" key="2">
    <source>
        <dbReference type="EMBL" id="TWI87141.1"/>
    </source>
</evidence>
<dbReference type="InterPro" id="IPR051531">
    <property type="entry name" value="N-acetyltransferase"/>
</dbReference>
<dbReference type="RefSeq" id="WP_145343484.1">
    <property type="nucleotide sequence ID" value="NZ_SMLY01000076.1"/>
</dbReference>
<accession>A0A562T0R8</accession>